<sequence length="148" mass="17042">METASLRSTVLPSQSFPVKPQRWRRTAINEDLKRKSVRVFAGKRDYGGRLVDENMIILRKLIREMKMAERNYEPPSDWMDWEKRYYTKYDSAICEAVGFLQTELMNTRPSLALGVLTLLALSVPVSTAVTLSHLIEITKWILSGVHVN</sequence>
<dbReference type="GeneID" id="104587762"/>
<reference evidence="2" key="1">
    <citation type="submission" date="2025-08" db="UniProtKB">
        <authorList>
            <consortium name="RefSeq"/>
        </authorList>
    </citation>
    <scope>IDENTIFICATION</scope>
</reference>
<dbReference type="PANTHER" id="PTHR33782">
    <property type="entry name" value="OS01G0121600 PROTEIN"/>
    <property type="match status" value="1"/>
</dbReference>
<accession>A0A1U7YZX1</accession>
<evidence type="ECO:0000313" key="2">
    <source>
        <dbReference type="RefSeq" id="XP_010243786.1"/>
    </source>
</evidence>
<dbReference type="OrthoDB" id="672819at2759"/>
<name>A0A1U7YZX1_NELNU</name>
<dbReference type="Proteomes" id="UP000189703">
    <property type="component" value="Unplaced"/>
</dbReference>
<keyword evidence="1" id="KW-1185">Reference proteome</keyword>
<organism evidence="1 2">
    <name type="scientific">Nelumbo nucifera</name>
    <name type="common">Sacred lotus</name>
    <dbReference type="NCBI Taxonomy" id="4432"/>
    <lineage>
        <taxon>Eukaryota</taxon>
        <taxon>Viridiplantae</taxon>
        <taxon>Streptophyta</taxon>
        <taxon>Embryophyta</taxon>
        <taxon>Tracheophyta</taxon>
        <taxon>Spermatophyta</taxon>
        <taxon>Magnoliopsida</taxon>
        <taxon>Proteales</taxon>
        <taxon>Nelumbonaceae</taxon>
        <taxon>Nelumbo</taxon>
    </lineage>
</organism>
<dbReference type="eggNOG" id="ENOG502S629">
    <property type="taxonomic scope" value="Eukaryota"/>
</dbReference>
<gene>
    <name evidence="2" type="primary">LOC104587762</name>
</gene>
<dbReference type="AlphaFoldDB" id="A0A1U7YZX1"/>
<dbReference type="FunCoup" id="A0A1U7YZX1">
    <property type="interactions" value="38"/>
</dbReference>
<dbReference type="KEGG" id="nnu:104587762"/>
<protein>
    <submittedName>
        <fullName evidence="2">Uncharacterized protein LOC104587762</fullName>
    </submittedName>
</protein>
<dbReference type="RefSeq" id="XP_010243786.1">
    <property type="nucleotide sequence ID" value="XM_010245484.2"/>
</dbReference>
<proteinExistence type="predicted"/>
<dbReference type="PANTHER" id="PTHR33782:SF5">
    <property type="entry name" value="MEDIATOR OF RNA POLYMERASE II TRANSCRIPTION SUBUNIT"/>
    <property type="match status" value="1"/>
</dbReference>
<dbReference type="OMA" id="WEKRYHA"/>
<evidence type="ECO:0000313" key="1">
    <source>
        <dbReference type="Proteomes" id="UP000189703"/>
    </source>
</evidence>